<dbReference type="EMBL" id="JAUFQS010000035">
    <property type="protein sequence ID" value="MDN3689542.1"/>
    <property type="molecule type" value="Genomic_DNA"/>
</dbReference>
<keyword evidence="3" id="KW-1185">Reference proteome</keyword>
<evidence type="ECO:0000313" key="2">
    <source>
        <dbReference type="EMBL" id="MDN3689542.1"/>
    </source>
</evidence>
<comment type="caution">
    <text evidence="2">The sequence shown here is derived from an EMBL/GenBank/DDBJ whole genome shotgun (WGS) entry which is preliminary data.</text>
</comment>
<dbReference type="Proteomes" id="UP001236663">
    <property type="component" value="Unassembled WGS sequence"/>
</dbReference>
<sequence length="580" mass="65085">MTVIKKNTLYGHRSKGTCLSCFSCKSPADTRTVSLVLSFILLFLFTAVTAQNTRDKSYENKIRKANVGGYMITQREKVDESYNAGYSMYAAAWPLLREYSGRSFQSGLFGTWMHPQYDGPLPVEKLYTDIEGGLGWWRDTEFATTTPKFIMGGVQLNFAGWANGPGAGRGRDWSDPKGKYGVAQLSPWLLWPPDGLNLKQGTSGELFGSGYLPLPLTEPKKITAGEPVSTGNQCWTLFLNTGNFKGPVAFFTPYFWSQASVEDPRLDGLFLDQRPSEPNKPFQMETQHIHAYEATDSNGQTYARMAPTQYPAGPEGNSDLLHRLMVYKKKALWDEVEAWFKGGDSVEGKINVEHATMQKFNKGVRSNWKFYGEHIPKDKRALVNITSYLNANVTDSATLRVRWEGDLITKRKTNSHDLITLPEYYKMEKSSEDDMGQWVAVAQGDVPAETGLHEVSFNRAEDDRASLTYSTPEEEESSWKTPGPSAGPHKVKLGDGSTLTYYWYRFADQPALLNADLSKAAREEMQRRVEMLHKHWKKDQEYLPPPLIGELADVDPALIVSPPAGMEVGYVPIVTRQGLE</sequence>
<feature type="region of interest" description="Disordered" evidence="1">
    <location>
        <begin position="463"/>
        <end position="491"/>
    </location>
</feature>
<gene>
    <name evidence="2" type="ORF">QWZ15_17070</name>
</gene>
<accession>A0ABT8CBK9</accession>
<protein>
    <submittedName>
        <fullName evidence="2">Uncharacterized protein</fullName>
    </submittedName>
</protein>
<proteinExistence type="predicted"/>
<evidence type="ECO:0000313" key="3">
    <source>
        <dbReference type="Proteomes" id="UP001236663"/>
    </source>
</evidence>
<reference evidence="3" key="1">
    <citation type="journal article" date="2019" name="Int. J. Syst. Evol. Microbiol.">
        <title>The Global Catalogue of Microorganisms (GCM) 10K type strain sequencing project: providing services to taxonomists for standard genome sequencing and annotation.</title>
        <authorList>
            <consortium name="The Broad Institute Genomics Platform"/>
            <consortium name="The Broad Institute Genome Sequencing Center for Infectious Disease"/>
            <person name="Wu L."/>
            <person name="Ma J."/>
        </authorList>
    </citation>
    <scope>NUCLEOTIDE SEQUENCE [LARGE SCALE GENOMIC DNA]</scope>
    <source>
        <strain evidence="3">CECT 7706</strain>
    </source>
</reference>
<name>A0ABT8CBK9_9BACT</name>
<evidence type="ECO:0000256" key="1">
    <source>
        <dbReference type="SAM" id="MobiDB-lite"/>
    </source>
</evidence>
<organism evidence="2 3">
    <name type="scientific">Cyclobacterium jeungdonense</name>
    <dbReference type="NCBI Taxonomy" id="708087"/>
    <lineage>
        <taxon>Bacteria</taxon>
        <taxon>Pseudomonadati</taxon>
        <taxon>Bacteroidota</taxon>
        <taxon>Cytophagia</taxon>
        <taxon>Cytophagales</taxon>
        <taxon>Cyclobacteriaceae</taxon>
        <taxon>Cyclobacterium</taxon>
    </lineage>
</organism>
<dbReference type="RefSeq" id="WP_240459320.1">
    <property type="nucleotide sequence ID" value="NZ_JAUFQS010000035.1"/>
</dbReference>